<evidence type="ECO:0000256" key="2">
    <source>
        <dbReference type="ARBA" id="ARBA00023125"/>
    </source>
</evidence>
<dbReference type="InterPro" id="IPR036388">
    <property type="entry name" value="WH-like_DNA-bd_sf"/>
</dbReference>
<evidence type="ECO:0000313" key="6">
    <source>
        <dbReference type="Proteomes" id="UP001501115"/>
    </source>
</evidence>
<proteinExistence type="predicted"/>
<dbReference type="RefSeq" id="WP_423654877.1">
    <property type="nucleotide sequence ID" value="NZ_BAABET010000004.1"/>
</dbReference>
<dbReference type="InterPro" id="IPR000792">
    <property type="entry name" value="Tscrpt_reg_LuxR_C"/>
</dbReference>
<sequence length="143" mass="15690">MNEAPDVNLTTREMGVLRLLTDGLSNRLIARRLDISEKTVKNHLSGIYPKIGATDRTQAALYAQRLGLTEQRDATPSASPTLTARENVVLRLLARGLSNRLIARRLDISEKTVKNHLSGIYPKIGATDRTQAALYAQLVGLAD</sequence>
<keyword evidence="6" id="KW-1185">Reference proteome</keyword>
<evidence type="ECO:0000256" key="1">
    <source>
        <dbReference type="ARBA" id="ARBA00023015"/>
    </source>
</evidence>
<dbReference type="InterPro" id="IPR016032">
    <property type="entry name" value="Sig_transdc_resp-reg_C-effctor"/>
</dbReference>
<name>A0ABP8FWM7_9ACTN</name>
<feature type="domain" description="HTH luxR-type" evidence="4">
    <location>
        <begin position="75"/>
        <end position="140"/>
    </location>
</feature>
<reference evidence="6" key="1">
    <citation type="journal article" date="2019" name="Int. J. Syst. Evol. Microbiol.">
        <title>The Global Catalogue of Microorganisms (GCM) 10K type strain sequencing project: providing services to taxonomists for standard genome sequencing and annotation.</title>
        <authorList>
            <consortium name="The Broad Institute Genomics Platform"/>
            <consortium name="The Broad Institute Genome Sequencing Center for Infectious Disease"/>
            <person name="Wu L."/>
            <person name="Ma J."/>
        </authorList>
    </citation>
    <scope>NUCLEOTIDE SEQUENCE [LARGE SCALE GENOMIC DNA]</scope>
    <source>
        <strain evidence="6">JCM 31290</strain>
    </source>
</reference>
<evidence type="ECO:0000256" key="3">
    <source>
        <dbReference type="ARBA" id="ARBA00023163"/>
    </source>
</evidence>
<dbReference type="CDD" id="cd06170">
    <property type="entry name" value="LuxR_C_like"/>
    <property type="match status" value="2"/>
</dbReference>
<gene>
    <name evidence="5" type="ORF">GCM10023086_33130</name>
</gene>
<organism evidence="5 6">
    <name type="scientific">Streptomyces venetus</name>
    <dbReference type="NCBI Taxonomy" id="1701086"/>
    <lineage>
        <taxon>Bacteria</taxon>
        <taxon>Bacillati</taxon>
        <taxon>Actinomycetota</taxon>
        <taxon>Actinomycetes</taxon>
        <taxon>Kitasatosporales</taxon>
        <taxon>Streptomycetaceae</taxon>
        <taxon>Streptomyces</taxon>
    </lineage>
</organism>
<feature type="domain" description="HTH luxR-type" evidence="4">
    <location>
        <begin position="2"/>
        <end position="67"/>
    </location>
</feature>
<keyword evidence="3" id="KW-0804">Transcription</keyword>
<dbReference type="PROSITE" id="PS50043">
    <property type="entry name" value="HTH_LUXR_2"/>
    <property type="match status" value="2"/>
</dbReference>
<evidence type="ECO:0000313" key="5">
    <source>
        <dbReference type="EMBL" id="GAA4312535.1"/>
    </source>
</evidence>
<dbReference type="SUPFAM" id="SSF46894">
    <property type="entry name" value="C-terminal effector domain of the bipartite response regulators"/>
    <property type="match status" value="2"/>
</dbReference>
<dbReference type="Gene3D" id="1.10.10.10">
    <property type="entry name" value="Winged helix-like DNA-binding domain superfamily/Winged helix DNA-binding domain"/>
    <property type="match status" value="2"/>
</dbReference>
<protein>
    <recommendedName>
        <fullName evidence="4">HTH luxR-type domain-containing protein</fullName>
    </recommendedName>
</protein>
<dbReference type="Proteomes" id="UP001501115">
    <property type="component" value="Unassembled WGS sequence"/>
</dbReference>
<keyword evidence="2" id="KW-0238">DNA-binding</keyword>
<dbReference type="Pfam" id="PF00196">
    <property type="entry name" value="GerE"/>
    <property type="match status" value="2"/>
</dbReference>
<dbReference type="EMBL" id="BAABET010000004">
    <property type="protein sequence ID" value="GAA4312535.1"/>
    <property type="molecule type" value="Genomic_DNA"/>
</dbReference>
<dbReference type="PANTHER" id="PTHR44688">
    <property type="entry name" value="DNA-BINDING TRANSCRIPTIONAL ACTIVATOR DEVR_DOSR"/>
    <property type="match status" value="1"/>
</dbReference>
<accession>A0ABP8FWM7</accession>
<dbReference type="PRINTS" id="PR00038">
    <property type="entry name" value="HTHLUXR"/>
</dbReference>
<evidence type="ECO:0000259" key="4">
    <source>
        <dbReference type="PROSITE" id="PS50043"/>
    </source>
</evidence>
<keyword evidence="1" id="KW-0805">Transcription regulation</keyword>
<dbReference type="SMART" id="SM00421">
    <property type="entry name" value="HTH_LUXR"/>
    <property type="match status" value="2"/>
</dbReference>
<dbReference type="PANTHER" id="PTHR44688:SF16">
    <property type="entry name" value="DNA-BINDING TRANSCRIPTIONAL ACTIVATOR DEVR_DOSR"/>
    <property type="match status" value="1"/>
</dbReference>
<comment type="caution">
    <text evidence="5">The sequence shown here is derived from an EMBL/GenBank/DDBJ whole genome shotgun (WGS) entry which is preliminary data.</text>
</comment>